<gene>
    <name evidence="1" type="ORF">TUM17379_14520</name>
</gene>
<evidence type="ECO:0000313" key="2">
    <source>
        <dbReference type="Proteomes" id="UP000825078"/>
    </source>
</evidence>
<dbReference type="AlphaFoldDB" id="A0AAD1NML4"/>
<dbReference type="Gene3D" id="3.40.50.1000">
    <property type="entry name" value="HAD superfamily/HAD-like"/>
    <property type="match status" value="2"/>
</dbReference>
<dbReference type="SUPFAM" id="SSF56784">
    <property type="entry name" value="HAD-like"/>
    <property type="match status" value="1"/>
</dbReference>
<evidence type="ECO:0008006" key="3">
    <source>
        <dbReference type="Google" id="ProtNLM"/>
    </source>
</evidence>
<accession>A0AAD1NML4</accession>
<dbReference type="EMBL" id="AP024613">
    <property type="protein sequence ID" value="BCV44434.1"/>
    <property type="molecule type" value="Genomic_DNA"/>
</dbReference>
<sequence length="155" mass="17355">MILDENIDLCSHQPEFVVIGYDTELDYNKLVDACRLINGGVDFISTHCDPVCPSEHGPIPDIGLLTRMIEETTGRKVYKVFGKPNSDVIEAVMEEHNITRDEIVMVGDRLYTDIEMANRAGVDSILVLSGDTSREEIENRPNAASYVLQDISRIK</sequence>
<protein>
    <recommendedName>
        <fullName evidence="3">UMP phosphatase</fullName>
    </recommendedName>
</protein>
<dbReference type="RefSeq" id="WP_221055062.1">
    <property type="nucleotide sequence ID" value="NZ_AP024613.1"/>
</dbReference>
<organism evidence="1 2">
    <name type="scientific">Shewanella algae</name>
    <dbReference type="NCBI Taxonomy" id="38313"/>
    <lineage>
        <taxon>Bacteria</taxon>
        <taxon>Pseudomonadati</taxon>
        <taxon>Pseudomonadota</taxon>
        <taxon>Gammaproteobacteria</taxon>
        <taxon>Alteromonadales</taxon>
        <taxon>Shewanellaceae</taxon>
        <taxon>Shewanella</taxon>
    </lineage>
</organism>
<dbReference type="GO" id="GO:0005737">
    <property type="term" value="C:cytoplasm"/>
    <property type="evidence" value="ECO:0007669"/>
    <property type="project" value="TreeGrafter"/>
</dbReference>
<proteinExistence type="predicted"/>
<dbReference type="InterPro" id="IPR036412">
    <property type="entry name" value="HAD-like_sf"/>
</dbReference>
<dbReference type="InterPro" id="IPR023214">
    <property type="entry name" value="HAD_sf"/>
</dbReference>
<reference evidence="1" key="1">
    <citation type="submission" date="2021-05" db="EMBL/GenBank/DDBJ databases">
        <title>Molecular characterization for Shewanella algae harboring chromosomal blaOXA-55-like strains isolated from clinical and environment sample.</title>
        <authorList>
            <person name="Ohama Y."/>
            <person name="Aoki K."/>
            <person name="Harada S."/>
            <person name="Moriya K."/>
            <person name="Ishii Y."/>
            <person name="Tateda K."/>
        </authorList>
    </citation>
    <scope>NUCLEOTIDE SEQUENCE</scope>
    <source>
        <strain evidence="1">TUM17379</strain>
    </source>
</reference>
<dbReference type="Pfam" id="PF13242">
    <property type="entry name" value="Hydrolase_like"/>
    <property type="match status" value="1"/>
</dbReference>
<dbReference type="PANTHER" id="PTHR19288:SF46">
    <property type="entry name" value="HALOACID DEHALOGENASE-LIKE HYDROLASE DOMAIN-CONTAINING PROTEIN 2"/>
    <property type="match status" value="1"/>
</dbReference>
<dbReference type="Proteomes" id="UP000825078">
    <property type="component" value="Chromosome"/>
</dbReference>
<name>A0AAD1NML4_9GAMM</name>
<dbReference type="PANTHER" id="PTHR19288">
    <property type="entry name" value="4-NITROPHENYLPHOSPHATASE-RELATED"/>
    <property type="match status" value="1"/>
</dbReference>
<evidence type="ECO:0000313" key="1">
    <source>
        <dbReference type="EMBL" id="BCV44434.1"/>
    </source>
</evidence>
<dbReference type="GO" id="GO:0016791">
    <property type="term" value="F:phosphatase activity"/>
    <property type="evidence" value="ECO:0007669"/>
    <property type="project" value="TreeGrafter"/>
</dbReference>